<organism evidence="1 2">
    <name type="scientific">Achromobacter spanius</name>
    <dbReference type="NCBI Taxonomy" id="217203"/>
    <lineage>
        <taxon>Bacteria</taxon>
        <taxon>Pseudomonadati</taxon>
        <taxon>Pseudomonadota</taxon>
        <taxon>Betaproteobacteria</taxon>
        <taxon>Burkholderiales</taxon>
        <taxon>Alcaligenaceae</taxon>
        <taxon>Achromobacter</taxon>
    </lineage>
</organism>
<dbReference type="PROSITE" id="PS51257">
    <property type="entry name" value="PROKAR_LIPOPROTEIN"/>
    <property type="match status" value="1"/>
</dbReference>
<accession>A0AA42S688</accession>
<dbReference type="RefSeq" id="WP_279996447.1">
    <property type="nucleotide sequence ID" value="NZ_JAOCDZ010000016.1"/>
</dbReference>
<comment type="caution">
    <text evidence="1">The sequence shown here is derived from an EMBL/GenBank/DDBJ whole genome shotgun (WGS) entry which is preliminary data.</text>
</comment>
<name>A0AA42S688_9BURK</name>
<sequence length="260" mass="28303">MATRLAAGLLGLGLVAGCNGEPSYQGVSFITYNYTPWDLEYVQVQDAQGGKAGTGSVSPGGGEGAVACCYTLQGTEFKVRWRGGDGALMQKYMYDETKYESAFFTKTTSVAFPPTKIPPGEGPLYLELHIYPDEHMEMALSRELLGQVRIPIVETTRWLYETHGASLGQFKNVYDLQRALAKVAGQAWKKYKIEDAQDMRQYMLMAFTVASNFDSDPRITEILNKPGRAPGDFATAITALPQATIDQIKAAGSPSGDTNA</sequence>
<proteinExistence type="predicted"/>
<dbReference type="AlphaFoldDB" id="A0AA42S688"/>
<evidence type="ECO:0000313" key="2">
    <source>
        <dbReference type="Proteomes" id="UP001161094"/>
    </source>
</evidence>
<evidence type="ECO:0000313" key="1">
    <source>
        <dbReference type="EMBL" id="MDH0738368.1"/>
    </source>
</evidence>
<protein>
    <submittedName>
        <fullName evidence="1">DUF3304 domain-containing protein</fullName>
    </submittedName>
</protein>
<gene>
    <name evidence="1" type="ORF">N5D93_21290</name>
</gene>
<reference evidence="1" key="1">
    <citation type="submission" date="2022-09" db="EMBL/GenBank/DDBJ databases">
        <title>Intensive care unit water sources are persistently colonized with multi-drug resistant bacteria and are the site of extensive horizontal gene transfer of antibiotic resistance genes.</title>
        <authorList>
            <person name="Diorio-Toth L."/>
        </authorList>
    </citation>
    <scope>NUCLEOTIDE SEQUENCE</scope>
    <source>
        <strain evidence="1">GD03843</strain>
    </source>
</reference>
<dbReference type="Proteomes" id="UP001161094">
    <property type="component" value="Unassembled WGS sequence"/>
</dbReference>
<dbReference type="EMBL" id="JAOCDZ010000016">
    <property type="protein sequence ID" value="MDH0738368.1"/>
    <property type="molecule type" value="Genomic_DNA"/>
</dbReference>